<feature type="region of interest" description="Disordered" evidence="1">
    <location>
        <begin position="219"/>
        <end position="318"/>
    </location>
</feature>
<feature type="compositionally biased region" description="Pro residues" evidence="1">
    <location>
        <begin position="111"/>
        <end position="123"/>
    </location>
</feature>
<feature type="chain" id="PRO_5015084186" evidence="2">
    <location>
        <begin position="18"/>
        <end position="318"/>
    </location>
</feature>
<sequence>MKAAPLLLAGLAGLALAGPIRERQNTSNVLSRGAAKHSAKLGELCYDISSCESGLTLPLSEEDQTCQEWSGGKQQQQQQQNQNGSGDVNANTNTDATNGGESGESVDDTPRPPPLPSGFPEIPPLIHNINDGIGSTTATEPSHPEQQQNQNGSGDADTNTDATNDGESEEADDNANASTERPPRVQGESCTESKQCAVGLECGWEKATLPVVGQCELPKDTQQQQNQNGSGDVNANTDGIKGTSAPVEQPKPQEPVSVKEETEGLGCRPPVANSTSTKQNQAHGATVLPSNVASNVDPSTSTKSLDSWGPLPTKGQGR</sequence>
<evidence type="ECO:0000313" key="4">
    <source>
        <dbReference type="EMBL" id="PMB69803.1"/>
    </source>
</evidence>
<feature type="compositionally biased region" description="Polar residues" evidence="1">
    <location>
        <begin position="272"/>
        <end position="305"/>
    </location>
</feature>
<feature type="compositionally biased region" description="Polar residues" evidence="1">
    <location>
        <begin position="220"/>
        <end position="237"/>
    </location>
</feature>
<evidence type="ECO:0000313" key="3">
    <source>
        <dbReference type="EMBL" id="PMB63331.1"/>
    </source>
</evidence>
<proteinExistence type="predicted"/>
<feature type="signal peptide" evidence="2">
    <location>
        <begin position="1"/>
        <end position="17"/>
    </location>
</feature>
<organism evidence="4 5">
    <name type="scientific">Beauveria bassiana</name>
    <name type="common">White muscardine disease fungus</name>
    <name type="synonym">Tritirachium shiotae</name>
    <dbReference type="NCBI Taxonomy" id="176275"/>
    <lineage>
        <taxon>Eukaryota</taxon>
        <taxon>Fungi</taxon>
        <taxon>Dikarya</taxon>
        <taxon>Ascomycota</taxon>
        <taxon>Pezizomycotina</taxon>
        <taxon>Sordariomycetes</taxon>
        <taxon>Hypocreomycetidae</taxon>
        <taxon>Hypocreales</taxon>
        <taxon>Cordycipitaceae</taxon>
        <taxon>Beauveria</taxon>
    </lineage>
</organism>
<name>A0A2N6NRB5_BEABA</name>
<gene>
    <name evidence="4" type="ORF">BM221_004450</name>
    <name evidence="3" type="ORF">BM221_010851</name>
</gene>
<accession>A0A2N6NRB5</accession>
<feature type="region of interest" description="Disordered" evidence="1">
    <location>
        <begin position="61"/>
        <end position="193"/>
    </location>
</feature>
<keyword evidence="2" id="KW-0732">Signal</keyword>
<dbReference type="EMBL" id="MRVG01000004">
    <property type="protein sequence ID" value="PMB69803.1"/>
    <property type="molecule type" value="Genomic_DNA"/>
</dbReference>
<evidence type="ECO:0000256" key="1">
    <source>
        <dbReference type="SAM" id="MobiDB-lite"/>
    </source>
</evidence>
<comment type="caution">
    <text evidence="4">The sequence shown here is derived from an EMBL/GenBank/DDBJ whole genome shotgun (WGS) entry which is preliminary data.</text>
</comment>
<evidence type="ECO:0000256" key="2">
    <source>
        <dbReference type="SAM" id="SignalP"/>
    </source>
</evidence>
<evidence type="ECO:0000313" key="5">
    <source>
        <dbReference type="Proteomes" id="UP000235728"/>
    </source>
</evidence>
<dbReference type="AlphaFoldDB" id="A0A2N6NRB5"/>
<protein>
    <submittedName>
        <fullName evidence="4">Uncharacterized protein</fullName>
    </submittedName>
</protein>
<feature type="compositionally biased region" description="Polar residues" evidence="1">
    <location>
        <begin position="133"/>
        <end position="153"/>
    </location>
</feature>
<feature type="compositionally biased region" description="Acidic residues" evidence="1">
    <location>
        <begin position="164"/>
        <end position="173"/>
    </location>
</feature>
<dbReference type="Proteomes" id="UP000235728">
    <property type="component" value="Unassembled WGS sequence"/>
</dbReference>
<feature type="compositionally biased region" description="Low complexity" evidence="1">
    <location>
        <begin position="74"/>
        <end position="99"/>
    </location>
</feature>
<dbReference type="EMBL" id="MRVG01000030">
    <property type="protein sequence ID" value="PMB63331.1"/>
    <property type="molecule type" value="Genomic_DNA"/>
</dbReference>
<reference evidence="4 5" key="1">
    <citation type="journal article" date="2016" name="Appl. Microbiol. Biotechnol.">
        <title>Characterization of T-DNA insertion mutants with decreased virulence in the entomopathogenic fungus Beauveria bassiana JEF-007.</title>
        <authorList>
            <person name="Kim S."/>
            <person name="Lee S.J."/>
            <person name="Nai Y.S."/>
            <person name="Yu J.S."/>
            <person name="Lee M.R."/>
            <person name="Yang Y.T."/>
            <person name="Kim J.S."/>
        </authorList>
    </citation>
    <scope>NUCLEOTIDE SEQUENCE [LARGE SCALE GENOMIC DNA]</scope>
    <source>
        <strain evidence="4 5">JEF-007</strain>
    </source>
</reference>